<dbReference type="InterPro" id="IPR017055">
    <property type="entry name" value="Sig_transdc_His_kinase_DctB"/>
</dbReference>
<keyword evidence="9" id="KW-0547">Nucleotide-binding</keyword>
<dbReference type="SMART" id="SM00387">
    <property type="entry name" value="HATPase_c"/>
    <property type="match status" value="1"/>
</dbReference>
<comment type="subcellular location">
    <subcellularLocation>
        <location evidence="2">Cell inner membrane</location>
        <topology evidence="2">Multi-pass membrane protein</topology>
    </subcellularLocation>
</comment>
<evidence type="ECO:0000256" key="9">
    <source>
        <dbReference type="ARBA" id="ARBA00022741"/>
    </source>
</evidence>
<keyword evidence="8 18" id="KW-0812">Transmembrane</keyword>
<feature type="transmembrane region" description="Helical" evidence="18">
    <location>
        <begin position="277"/>
        <end position="297"/>
    </location>
</feature>
<dbReference type="Gene3D" id="3.30.450.20">
    <property type="entry name" value="PAS domain"/>
    <property type="match status" value="1"/>
</dbReference>
<keyword evidence="13" id="KW-0902">Two-component regulatory system</keyword>
<gene>
    <name evidence="20" type="primary">dctB_2</name>
    <name evidence="20" type="ORF">ROA7745_03710</name>
</gene>
<dbReference type="InterPro" id="IPR005467">
    <property type="entry name" value="His_kinase_dom"/>
</dbReference>
<feature type="transmembrane region" description="Helical" evidence="18">
    <location>
        <begin position="7"/>
        <end position="26"/>
    </location>
</feature>
<dbReference type="InterPro" id="IPR036097">
    <property type="entry name" value="HisK_dim/P_sf"/>
</dbReference>
<evidence type="ECO:0000256" key="16">
    <source>
        <dbReference type="ARBA" id="ARBA00073143"/>
    </source>
</evidence>
<dbReference type="Proteomes" id="UP000193224">
    <property type="component" value="Unassembled WGS sequence"/>
</dbReference>
<dbReference type="InterPro" id="IPR003594">
    <property type="entry name" value="HATPase_dom"/>
</dbReference>
<keyword evidence="6" id="KW-0597">Phosphoprotein</keyword>
<evidence type="ECO:0000256" key="18">
    <source>
        <dbReference type="SAM" id="Phobius"/>
    </source>
</evidence>
<evidence type="ECO:0000256" key="8">
    <source>
        <dbReference type="ARBA" id="ARBA00022692"/>
    </source>
</evidence>
<evidence type="ECO:0000256" key="14">
    <source>
        <dbReference type="ARBA" id="ARBA00023136"/>
    </source>
</evidence>
<keyword evidence="5" id="KW-0997">Cell inner membrane</keyword>
<dbReference type="EMBL" id="FWXB01000017">
    <property type="protein sequence ID" value="SMC13850.1"/>
    <property type="molecule type" value="Genomic_DNA"/>
</dbReference>
<reference evidence="20 21" key="1">
    <citation type="submission" date="2017-03" db="EMBL/GenBank/DDBJ databases">
        <authorList>
            <person name="Afonso C.L."/>
            <person name="Miller P.J."/>
            <person name="Scott M.A."/>
            <person name="Spackman E."/>
            <person name="Goraichik I."/>
            <person name="Dimitrov K.M."/>
            <person name="Suarez D.L."/>
            <person name="Swayne D.E."/>
        </authorList>
    </citation>
    <scope>NUCLEOTIDE SEQUENCE [LARGE SCALE GENOMIC DNA]</scope>
    <source>
        <strain evidence="20 21">CECT 7745</strain>
    </source>
</reference>
<keyword evidence="4" id="KW-1003">Cell membrane</keyword>
<dbReference type="Gene3D" id="1.10.287.130">
    <property type="match status" value="1"/>
</dbReference>
<keyword evidence="12 18" id="KW-1133">Transmembrane helix</keyword>
<dbReference type="SUPFAM" id="SSF55874">
    <property type="entry name" value="ATPase domain of HSP90 chaperone/DNA topoisomerase II/histidine kinase"/>
    <property type="match status" value="1"/>
</dbReference>
<keyword evidence="7 20" id="KW-0808">Transferase</keyword>
<dbReference type="EC" id="2.7.13.3" evidence="3"/>
<dbReference type="Gene3D" id="3.30.565.10">
    <property type="entry name" value="Histidine kinase-like ATPase, C-terminal domain"/>
    <property type="match status" value="1"/>
</dbReference>
<dbReference type="CDD" id="cd00082">
    <property type="entry name" value="HisKA"/>
    <property type="match status" value="1"/>
</dbReference>
<evidence type="ECO:0000256" key="7">
    <source>
        <dbReference type="ARBA" id="ARBA00022679"/>
    </source>
</evidence>
<feature type="domain" description="Histidine kinase" evidence="19">
    <location>
        <begin position="364"/>
        <end position="576"/>
    </location>
</feature>
<dbReference type="PRINTS" id="PR00344">
    <property type="entry name" value="BCTRLSENSOR"/>
</dbReference>
<evidence type="ECO:0000256" key="2">
    <source>
        <dbReference type="ARBA" id="ARBA00004429"/>
    </source>
</evidence>
<dbReference type="SMART" id="SM00388">
    <property type="entry name" value="HisKA"/>
    <property type="match status" value="1"/>
</dbReference>
<evidence type="ECO:0000313" key="21">
    <source>
        <dbReference type="Proteomes" id="UP000193224"/>
    </source>
</evidence>
<dbReference type="PROSITE" id="PS50109">
    <property type="entry name" value="HIS_KIN"/>
    <property type="match status" value="1"/>
</dbReference>
<dbReference type="RefSeq" id="WP_085801775.1">
    <property type="nucleotide sequence ID" value="NZ_JAIMIB010000019.1"/>
</dbReference>
<dbReference type="PIRSF" id="PIRSF036431">
    <property type="entry name" value="STHK_DctB"/>
    <property type="match status" value="1"/>
</dbReference>
<dbReference type="SUPFAM" id="SSF47384">
    <property type="entry name" value="Homodimeric domain of signal transducing histidine kinase"/>
    <property type="match status" value="1"/>
</dbReference>
<comment type="function">
    <text evidence="15">Member of the two-component regulatory system DctB/DctD involved in the transport of C4-dicarboxylates. DctB functions as a membrane-associated protein kinase that phosphorylates DctD in response to environmental signals.</text>
</comment>
<keyword evidence="10" id="KW-0418">Kinase</keyword>
<keyword evidence="14 18" id="KW-0472">Membrane</keyword>
<comment type="catalytic activity">
    <reaction evidence="1">
        <text>ATP + protein L-histidine = ADP + protein N-phospho-L-histidine.</text>
        <dbReference type="EC" id="2.7.13.3"/>
    </reaction>
</comment>
<dbReference type="OrthoDB" id="7568856at2"/>
<evidence type="ECO:0000259" key="19">
    <source>
        <dbReference type="PROSITE" id="PS50109"/>
    </source>
</evidence>
<evidence type="ECO:0000256" key="10">
    <source>
        <dbReference type="ARBA" id="ARBA00022777"/>
    </source>
</evidence>
<dbReference type="AlphaFoldDB" id="A0A1X7BWI4"/>
<proteinExistence type="predicted"/>
<sequence length="581" mass="63867">MKRFPVIISFFVVVICATCGVFLYSATQSLNELQRRGQSDLSLASDRLVSSLFGYRQLAVALASDPRLARLSVSDPELAEILLGTSDFSGALDFVLLDRERQVIASASRGGAYDWRLSPFVSRALHGAMGRKVQISAESGRRAFYYAAPVFSDSGKVDRVVVAVVDLESIEAEFRGSRPAVYVTDEYGIIYFSNRSELVLRNRNLSAAIGAAQSEDETIAPFVDFTTQRLWGFELWSVSAGRYLPRHALHLTRDLPVIGMTAEALIDLRPALINAEIQAAAAGAVMFLLGTVILVVARQRRRLTLDNLLLERRVAQRTRELSNANQSLRAEVTERLEAEEALRRAQEDLVQAEKLSALGKMSAGISHELNQPLMAIQSFADNAVTFLERNNTETAARNLGKVSQLAQRMGRIIQNFRAFARQEKETVHRVDLIGIVRGAADLAEIHLRQRDATVRLNLPDAPVWVQGGEVRLQQVILNLITNATDAMAEADRREVRVTLTPGAPVLLSVRDNGPGIEEPDRVFEPFYSTKKIGEAEGVGLGLSISYGLVQSFGGNIRGQNHPDGGAIFTVELQPWSEEAAA</sequence>
<evidence type="ECO:0000256" key="1">
    <source>
        <dbReference type="ARBA" id="ARBA00000085"/>
    </source>
</evidence>
<dbReference type="GO" id="GO:0005524">
    <property type="term" value="F:ATP binding"/>
    <property type="evidence" value="ECO:0007669"/>
    <property type="project" value="UniProtKB-KW"/>
</dbReference>
<evidence type="ECO:0000256" key="3">
    <source>
        <dbReference type="ARBA" id="ARBA00012438"/>
    </source>
</evidence>
<dbReference type="InterPro" id="IPR036890">
    <property type="entry name" value="HATPase_C_sf"/>
</dbReference>
<dbReference type="InterPro" id="IPR003661">
    <property type="entry name" value="HisK_dim/P_dom"/>
</dbReference>
<keyword evidence="21" id="KW-1185">Reference proteome</keyword>
<keyword evidence="17" id="KW-0175">Coiled coil</keyword>
<dbReference type="GO" id="GO:0000155">
    <property type="term" value="F:phosphorelay sensor kinase activity"/>
    <property type="evidence" value="ECO:0007669"/>
    <property type="project" value="InterPro"/>
</dbReference>
<name>A0A1X7BWI4_9RHOB</name>
<dbReference type="PANTHER" id="PTHR43065:SF46">
    <property type="entry name" value="C4-DICARBOXYLATE TRANSPORT SENSOR PROTEIN DCTB"/>
    <property type="match status" value="1"/>
</dbReference>
<evidence type="ECO:0000256" key="4">
    <source>
        <dbReference type="ARBA" id="ARBA00022475"/>
    </source>
</evidence>
<evidence type="ECO:0000256" key="15">
    <source>
        <dbReference type="ARBA" id="ARBA00059004"/>
    </source>
</evidence>
<evidence type="ECO:0000256" key="6">
    <source>
        <dbReference type="ARBA" id="ARBA00022553"/>
    </source>
</evidence>
<evidence type="ECO:0000256" key="13">
    <source>
        <dbReference type="ARBA" id="ARBA00023012"/>
    </source>
</evidence>
<evidence type="ECO:0000256" key="11">
    <source>
        <dbReference type="ARBA" id="ARBA00022840"/>
    </source>
</evidence>
<dbReference type="Pfam" id="PF02518">
    <property type="entry name" value="HATPase_c"/>
    <property type="match status" value="1"/>
</dbReference>
<dbReference type="CDD" id="cd00075">
    <property type="entry name" value="HATPase"/>
    <property type="match status" value="1"/>
</dbReference>
<keyword evidence="11" id="KW-0067">ATP-binding</keyword>
<dbReference type="InterPro" id="IPR004358">
    <property type="entry name" value="Sig_transdc_His_kin-like_C"/>
</dbReference>
<feature type="coiled-coil region" evidence="17">
    <location>
        <begin position="328"/>
        <end position="355"/>
    </location>
</feature>
<evidence type="ECO:0000256" key="17">
    <source>
        <dbReference type="SAM" id="Coils"/>
    </source>
</evidence>
<evidence type="ECO:0000256" key="5">
    <source>
        <dbReference type="ARBA" id="ARBA00022519"/>
    </source>
</evidence>
<dbReference type="Pfam" id="PF00512">
    <property type="entry name" value="HisKA"/>
    <property type="match status" value="1"/>
</dbReference>
<accession>A0A1X7BWI4</accession>
<protein>
    <recommendedName>
        <fullName evidence="16">C4-dicarboxylate transport sensor protein DctB</fullName>
        <ecNumber evidence="3">2.7.13.3</ecNumber>
    </recommendedName>
</protein>
<dbReference type="GO" id="GO:0005886">
    <property type="term" value="C:plasma membrane"/>
    <property type="evidence" value="ECO:0007669"/>
    <property type="project" value="UniProtKB-SubCell"/>
</dbReference>
<dbReference type="PANTHER" id="PTHR43065">
    <property type="entry name" value="SENSOR HISTIDINE KINASE"/>
    <property type="match status" value="1"/>
</dbReference>
<dbReference type="FunFam" id="1.10.287.130:FF:000049">
    <property type="entry name" value="C4-dicarboxylate transport sensor protein DctB"/>
    <property type="match status" value="1"/>
</dbReference>
<evidence type="ECO:0000313" key="20">
    <source>
        <dbReference type="EMBL" id="SMC13850.1"/>
    </source>
</evidence>
<evidence type="ECO:0000256" key="12">
    <source>
        <dbReference type="ARBA" id="ARBA00022989"/>
    </source>
</evidence>
<organism evidence="20 21">
    <name type="scientific">Roseovarius aestuarii</name>
    <dbReference type="NCBI Taxonomy" id="475083"/>
    <lineage>
        <taxon>Bacteria</taxon>
        <taxon>Pseudomonadati</taxon>
        <taxon>Pseudomonadota</taxon>
        <taxon>Alphaproteobacteria</taxon>
        <taxon>Rhodobacterales</taxon>
        <taxon>Roseobacteraceae</taxon>
        <taxon>Roseovarius</taxon>
    </lineage>
</organism>